<protein>
    <submittedName>
        <fullName evidence="1">Uncharacterized protein</fullName>
    </submittedName>
</protein>
<reference evidence="1" key="1">
    <citation type="journal article" date="2020" name="Stud. Mycol.">
        <title>101 Dothideomycetes genomes: a test case for predicting lifestyles and emergence of pathogens.</title>
        <authorList>
            <person name="Haridas S."/>
            <person name="Albert R."/>
            <person name="Binder M."/>
            <person name="Bloem J."/>
            <person name="Labutti K."/>
            <person name="Salamov A."/>
            <person name="Andreopoulos B."/>
            <person name="Baker S."/>
            <person name="Barry K."/>
            <person name="Bills G."/>
            <person name="Bluhm B."/>
            <person name="Cannon C."/>
            <person name="Castanera R."/>
            <person name="Culley D."/>
            <person name="Daum C."/>
            <person name="Ezra D."/>
            <person name="Gonzalez J."/>
            <person name="Henrissat B."/>
            <person name="Kuo A."/>
            <person name="Liang C."/>
            <person name="Lipzen A."/>
            <person name="Lutzoni F."/>
            <person name="Magnuson J."/>
            <person name="Mondo S."/>
            <person name="Nolan M."/>
            <person name="Ohm R."/>
            <person name="Pangilinan J."/>
            <person name="Park H.-J."/>
            <person name="Ramirez L."/>
            <person name="Alfaro M."/>
            <person name="Sun H."/>
            <person name="Tritt A."/>
            <person name="Yoshinaga Y."/>
            <person name="Zwiers L.-H."/>
            <person name="Turgeon B."/>
            <person name="Goodwin S."/>
            <person name="Spatafora J."/>
            <person name="Crous P."/>
            <person name="Grigoriev I."/>
        </authorList>
    </citation>
    <scope>NUCLEOTIDE SEQUENCE</scope>
    <source>
        <strain evidence="1">CBS 473.64</strain>
    </source>
</reference>
<keyword evidence="2" id="KW-1185">Reference proteome</keyword>
<gene>
    <name evidence="1" type="ORF">P280DRAFT_484581</name>
</gene>
<organism evidence="1 2">
    <name type="scientific">Massarina eburnea CBS 473.64</name>
    <dbReference type="NCBI Taxonomy" id="1395130"/>
    <lineage>
        <taxon>Eukaryota</taxon>
        <taxon>Fungi</taxon>
        <taxon>Dikarya</taxon>
        <taxon>Ascomycota</taxon>
        <taxon>Pezizomycotina</taxon>
        <taxon>Dothideomycetes</taxon>
        <taxon>Pleosporomycetidae</taxon>
        <taxon>Pleosporales</taxon>
        <taxon>Massarineae</taxon>
        <taxon>Massarinaceae</taxon>
        <taxon>Massarina</taxon>
    </lineage>
</organism>
<dbReference type="Proteomes" id="UP000799753">
    <property type="component" value="Unassembled WGS sequence"/>
</dbReference>
<sequence>MASAPQALPTPLPSPSSATEFNVVVTASIPSGERPPTNAAELIAKALPRIIFRHTINEPNIRIFLAWFTLPSSYADLATYLPHLIGGNPGTYGLQLTRKVPVHGIVHLGIVDSPGQGFTLMKKAIKPDLGENSEDREYEWDYCNQQRTTRIGGVGWERLPRMLETCVDLKRVVRIAKDMQPTIKNVNIDVVDTVKPTYPPYHVYYASLNAYSCSVRKISMFMYTPMEDSSANIKVGVDVVTAAIEAYVNDLTLSGEGGF</sequence>
<accession>A0A6A6RJL7</accession>
<name>A0A6A6RJL7_9PLEO</name>
<evidence type="ECO:0000313" key="1">
    <source>
        <dbReference type="EMBL" id="KAF2635530.1"/>
    </source>
</evidence>
<evidence type="ECO:0000313" key="2">
    <source>
        <dbReference type="Proteomes" id="UP000799753"/>
    </source>
</evidence>
<proteinExistence type="predicted"/>
<dbReference type="EMBL" id="MU006806">
    <property type="protein sequence ID" value="KAF2635530.1"/>
    <property type="molecule type" value="Genomic_DNA"/>
</dbReference>
<dbReference type="AlphaFoldDB" id="A0A6A6RJL7"/>